<evidence type="ECO:0000313" key="3">
    <source>
        <dbReference type="Proteomes" id="UP000494256"/>
    </source>
</evidence>
<accession>A0A8S1B6E6</accession>
<sequence>MPDAYSRAEILKQMVRDEIRQDQEAFLQEMGVPEIKDQSAELNFNYDIVTEVNKNDRITPIMHDEPKIEKTKLEHTVSTSTTIKATSRKNVEEFNLKPLRTNIKKKKKNLLRARKPAEIFYRRELDHSLNYPIHEVHCLDLLSPYLMGEKGNGTFKVIKSTDRTVLRVLQLISEDTSTITKDEIYSILYQISTINIRLYQWDDRAMRLLFNQIIQGSTRTSSGTRYPKLTTPKKICPPSEDDCD</sequence>
<gene>
    <name evidence="2" type="ORF">APLA_LOCUS16176</name>
</gene>
<evidence type="ECO:0000313" key="2">
    <source>
        <dbReference type="EMBL" id="CAB3258241.1"/>
    </source>
</evidence>
<dbReference type="AlphaFoldDB" id="A0A8S1B6E6"/>
<reference evidence="2 3" key="1">
    <citation type="submission" date="2020-04" db="EMBL/GenBank/DDBJ databases">
        <authorList>
            <person name="Wallbank WR R."/>
            <person name="Pardo Diaz C."/>
            <person name="Kozak K."/>
            <person name="Martin S."/>
            <person name="Jiggins C."/>
            <person name="Moest M."/>
            <person name="Warren A I."/>
            <person name="Byers J.R.P. K."/>
            <person name="Montejo-Kovacevich G."/>
            <person name="Yen C E."/>
        </authorList>
    </citation>
    <scope>NUCLEOTIDE SEQUENCE [LARGE SCALE GENOMIC DNA]</scope>
</reference>
<dbReference type="EMBL" id="CADEBD010000620">
    <property type="protein sequence ID" value="CAB3258241.1"/>
    <property type="molecule type" value="Genomic_DNA"/>
</dbReference>
<dbReference type="Proteomes" id="UP000494256">
    <property type="component" value="Unassembled WGS sequence"/>
</dbReference>
<proteinExistence type="predicted"/>
<dbReference type="OrthoDB" id="7474469at2759"/>
<evidence type="ECO:0000256" key="1">
    <source>
        <dbReference type="SAM" id="MobiDB-lite"/>
    </source>
</evidence>
<feature type="region of interest" description="Disordered" evidence="1">
    <location>
        <begin position="218"/>
        <end position="244"/>
    </location>
</feature>
<organism evidence="2 3">
    <name type="scientific">Arctia plantaginis</name>
    <name type="common">Wood tiger moth</name>
    <name type="synonym">Phalaena plantaginis</name>
    <dbReference type="NCBI Taxonomy" id="874455"/>
    <lineage>
        <taxon>Eukaryota</taxon>
        <taxon>Metazoa</taxon>
        <taxon>Ecdysozoa</taxon>
        <taxon>Arthropoda</taxon>
        <taxon>Hexapoda</taxon>
        <taxon>Insecta</taxon>
        <taxon>Pterygota</taxon>
        <taxon>Neoptera</taxon>
        <taxon>Endopterygota</taxon>
        <taxon>Lepidoptera</taxon>
        <taxon>Glossata</taxon>
        <taxon>Ditrysia</taxon>
        <taxon>Noctuoidea</taxon>
        <taxon>Erebidae</taxon>
        <taxon>Arctiinae</taxon>
        <taxon>Arctia</taxon>
    </lineage>
</organism>
<protein>
    <submittedName>
        <fullName evidence="2">Uncharacterized protein</fullName>
    </submittedName>
</protein>
<name>A0A8S1B6E6_ARCPL</name>
<comment type="caution">
    <text evidence="2">The sequence shown here is derived from an EMBL/GenBank/DDBJ whole genome shotgun (WGS) entry which is preliminary data.</text>
</comment>